<protein>
    <recommendedName>
        <fullName evidence="4">Carboxypeptidase regulatory-like domain-containing protein</fullName>
    </recommendedName>
</protein>
<dbReference type="EMBL" id="QFZK01000010">
    <property type="protein sequence ID" value="RFO96035.1"/>
    <property type="molecule type" value="Genomic_DNA"/>
</dbReference>
<evidence type="ECO:0000313" key="3">
    <source>
        <dbReference type="Proteomes" id="UP000260665"/>
    </source>
</evidence>
<accession>A0A3E1R9K2</accession>
<dbReference type="Proteomes" id="UP000260665">
    <property type="component" value="Unassembled WGS sequence"/>
</dbReference>
<comment type="caution">
    <text evidence="2">The sequence shown here is derived from an EMBL/GenBank/DDBJ whole genome shotgun (WGS) entry which is preliminary data.</text>
</comment>
<feature type="signal peptide" evidence="1">
    <location>
        <begin position="1"/>
        <end position="27"/>
    </location>
</feature>
<evidence type="ECO:0000313" key="2">
    <source>
        <dbReference type="EMBL" id="RFO96035.1"/>
    </source>
</evidence>
<keyword evidence="3" id="KW-1185">Reference proteome</keyword>
<reference evidence="2 3" key="1">
    <citation type="submission" date="2018-05" db="EMBL/GenBank/DDBJ databases">
        <title>Rhodoferax soyangensis sp.nov., isolated from an oligotrophic freshwater lake.</title>
        <authorList>
            <person name="Park M."/>
        </authorList>
    </citation>
    <scope>NUCLEOTIDE SEQUENCE [LARGE SCALE GENOMIC DNA]</scope>
    <source>
        <strain evidence="2 3">IMCC26218</strain>
    </source>
</reference>
<proteinExistence type="predicted"/>
<keyword evidence="1" id="KW-0732">Signal</keyword>
<feature type="chain" id="PRO_5017584160" description="Carboxypeptidase regulatory-like domain-containing protein" evidence="1">
    <location>
        <begin position="28"/>
        <end position="140"/>
    </location>
</feature>
<evidence type="ECO:0008006" key="4">
    <source>
        <dbReference type="Google" id="ProtNLM"/>
    </source>
</evidence>
<dbReference type="AlphaFoldDB" id="A0A3E1R9K2"/>
<name>A0A3E1R9K2_9BURK</name>
<evidence type="ECO:0000256" key="1">
    <source>
        <dbReference type="SAM" id="SignalP"/>
    </source>
</evidence>
<organism evidence="2 3">
    <name type="scientific">Rhodoferax lacus</name>
    <dbReference type="NCBI Taxonomy" id="2184758"/>
    <lineage>
        <taxon>Bacteria</taxon>
        <taxon>Pseudomonadati</taxon>
        <taxon>Pseudomonadota</taxon>
        <taxon>Betaproteobacteria</taxon>
        <taxon>Burkholderiales</taxon>
        <taxon>Comamonadaceae</taxon>
        <taxon>Rhodoferax</taxon>
    </lineage>
</organism>
<gene>
    <name evidence="2" type="ORF">DIC66_15045</name>
</gene>
<sequence>MEKTMRIWKKLLSVLAVLCMASSAALAAEMSELSYVEPGGYLSGGVGIDNRQAMRERGKHYNLHLAFAQARTGEYLTGLSVSIRRQGHKEADAHYTDVGPWLYVRLHPGHYRIRAEYRGKTRVLNTDVGGKGVNHVMYWP</sequence>